<evidence type="ECO:0000313" key="5">
    <source>
        <dbReference type="EMBL" id="MBB3039468.1"/>
    </source>
</evidence>
<dbReference type="EMBL" id="JACHWS010000004">
    <property type="protein sequence ID" value="MBB3039468.1"/>
    <property type="molecule type" value="Genomic_DNA"/>
</dbReference>
<comment type="similarity">
    <text evidence="1">Belongs to the 'GDXG' lipolytic enzyme family.</text>
</comment>
<keyword evidence="2" id="KW-0378">Hydrolase</keyword>
<dbReference type="PANTHER" id="PTHR48081">
    <property type="entry name" value="AB HYDROLASE SUPERFAMILY PROTEIN C4A8.06C"/>
    <property type="match status" value="1"/>
</dbReference>
<dbReference type="InterPro" id="IPR002168">
    <property type="entry name" value="Lipase_GDXG_HIS_AS"/>
</dbReference>
<dbReference type="PROSITE" id="PS01174">
    <property type="entry name" value="LIPASE_GDXG_SER"/>
    <property type="match status" value="1"/>
</dbReference>
<dbReference type="PROSITE" id="PS01173">
    <property type="entry name" value="LIPASE_GDXG_HIS"/>
    <property type="match status" value="1"/>
</dbReference>
<evidence type="ECO:0000256" key="3">
    <source>
        <dbReference type="PROSITE-ProRule" id="PRU10038"/>
    </source>
</evidence>
<comment type="caution">
    <text evidence="5">The sequence shown here is derived from an EMBL/GenBank/DDBJ whole genome shotgun (WGS) entry which is preliminary data.</text>
</comment>
<protein>
    <submittedName>
        <fullName evidence="5">Acetyl esterase/lipase</fullName>
    </submittedName>
</protein>
<reference evidence="5 6" key="1">
    <citation type="submission" date="2020-08" db="EMBL/GenBank/DDBJ databases">
        <title>Sequencing the genomes of 1000 actinobacteria strains.</title>
        <authorList>
            <person name="Klenk H.-P."/>
        </authorList>
    </citation>
    <scope>NUCLEOTIDE SEQUENCE [LARGE SCALE GENOMIC DNA]</scope>
    <source>
        <strain evidence="5 6">DSM 45258</strain>
    </source>
</reference>
<evidence type="ECO:0000256" key="1">
    <source>
        <dbReference type="ARBA" id="ARBA00010515"/>
    </source>
</evidence>
<proteinExistence type="inferred from homology"/>
<dbReference type="GO" id="GO:0004806">
    <property type="term" value="F:triacylglycerol lipase activity"/>
    <property type="evidence" value="ECO:0007669"/>
    <property type="project" value="TreeGrafter"/>
</dbReference>
<keyword evidence="6" id="KW-1185">Reference proteome</keyword>
<dbReference type="Proteomes" id="UP000567922">
    <property type="component" value="Unassembled WGS sequence"/>
</dbReference>
<dbReference type="Gene3D" id="3.40.50.1820">
    <property type="entry name" value="alpha/beta hydrolase"/>
    <property type="match status" value="1"/>
</dbReference>
<sequence length="302" mass="31802">MKITDRLSPRAMRLGVQLLLRPVLNPAIPVPVQRRLIAAVGGASLLPRNTVVEKVTLGTRPADRISIRGIDAAGSVLYLHGGGYTVGSPATHRPLAAHLAKAAGATVYSLDYRLAPETTYPGAVGDVVAAYQALLEDGAHPGTIVIAGDSAGGGLTMAALLRIRDAGIPLPAGAVLLSPWLDLTLDQLADRTDPMLQVSWLRKCAELYVGSKDIAGAITSELDPLTADISGLPALLIHVGSDEILFNDSERLAEHARAAGVPVEYRVFDGLWHVVHLHAGLVAESTAAVGEVGRFIWEAIQR</sequence>
<accession>A0A839RTC8</accession>
<dbReference type="SUPFAM" id="SSF53474">
    <property type="entry name" value="alpha/beta-Hydrolases"/>
    <property type="match status" value="1"/>
</dbReference>
<dbReference type="PANTHER" id="PTHR48081:SF30">
    <property type="entry name" value="ACETYL-HYDROLASE LIPR-RELATED"/>
    <property type="match status" value="1"/>
</dbReference>
<gene>
    <name evidence="5" type="ORF">FHU29_003956</name>
</gene>
<evidence type="ECO:0000256" key="2">
    <source>
        <dbReference type="ARBA" id="ARBA00022801"/>
    </source>
</evidence>
<dbReference type="Pfam" id="PF07859">
    <property type="entry name" value="Abhydrolase_3"/>
    <property type="match status" value="1"/>
</dbReference>
<evidence type="ECO:0000259" key="4">
    <source>
        <dbReference type="Pfam" id="PF07859"/>
    </source>
</evidence>
<feature type="active site" evidence="3">
    <location>
        <position position="150"/>
    </location>
</feature>
<name>A0A839RTC8_9ACTN</name>
<dbReference type="RefSeq" id="WP_232322839.1">
    <property type="nucleotide sequence ID" value="NZ_BDDI01000001.1"/>
</dbReference>
<evidence type="ECO:0000313" key="6">
    <source>
        <dbReference type="Proteomes" id="UP000567922"/>
    </source>
</evidence>
<dbReference type="AlphaFoldDB" id="A0A839RTC8"/>
<feature type="domain" description="Alpha/beta hydrolase fold-3" evidence="4">
    <location>
        <begin position="76"/>
        <end position="276"/>
    </location>
</feature>
<dbReference type="InterPro" id="IPR033140">
    <property type="entry name" value="Lipase_GDXG_put_SER_AS"/>
</dbReference>
<dbReference type="InterPro" id="IPR050300">
    <property type="entry name" value="GDXG_lipolytic_enzyme"/>
</dbReference>
<dbReference type="InterPro" id="IPR013094">
    <property type="entry name" value="AB_hydrolase_3"/>
</dbReference>
<organism evidence="5 6">
    <name type="scientific">Hoyosella altamirensis</name>
    <dbReference type="NCBI Taxonomy" id="616997"/>
    <lineage>
        <taxon>Bacteria</taxon>
        <taxon>Bacillati</taxon>
        <taxon>Actinomycetota</taxon>
        <taxon>Actinomycetes</taxon>
        <taxon>Mycobacteriales</taxon>
        <taxon>Hoyosellaceae</taxon>
        <taxon>Hoyosella</taxon>
    </lineage>
</organism>
<dbReference type="InterPro" id="IPR029058">
    <property type="entry name" value="AB_hydrolase_fold"/>
</dbReference>